<evidence type="ECO:0000313" key="5">
    <source>
        <dbReference type="Proteomes" id="UP000000323"/>
    </source>
</evidence>
<dbReference type="Gene3D" id="2.130.10.10">
    <property type="entry name" value="YVTN repeat-like/Quinoprotein amine dehydrogenase"/>
    <property type="match status" value="1"/>
</dbReference>
<sequence length="611" mass="68174">MQQLLKQHEVRLIFPSLNIKITMLSLIIMPSLLACSISTTSDYLSYNPTPVPTLPIPQIDDLQITPTAVATPYPTPSPTRQPISTDIPRQTNKYVPPVQQATDIGLGNVFTQRFGRYIQPGGDVPSTISWNFRLQDRVLPQVTFQDGVLIAATYNGRVYGIDANSGMELWTTNIGASILVPPETSDGIVFLVTTQGLYALDHFDGRVLWQKAISVSDVNDAVAYNQRAYVILHRNVLCFDLTSGELLWKKQFQSDISGAPVMSRDNYLVMPLGNGLIMLDSKGKQIWKTQRVRPLPNATIVMGNKEVFVPADGNYITSVSLNNGKIGQQRHSELTPRDLMLYRSSLLAITVGNGETHILRYDLGSNGLQRDLKLRGIDYVSASLAGDRLYLVGKNDLYSINLPDLSVVWKYNLKGQVIGIPIVVRNSLYMMVDDKIVAFNKREISNNLPEISPYYMRADDIGDVRERRLSFADIETAGAQFIDKFGHKGILFEMKTPDASGKSSSLSSVFAFDYTDDGQIDVYVFVSRKEAIMEMKMYGEKGDQFKVVNDALPFESAHGDVKVFVPLQPFLSPQDLEIPINWYAYTYVGGLPAQDFINNNGELFRLIPKGN</sequence>
<dbReference type="RefSeq" id="WP_012874817.1">
    <property type="nucleotide sequence ID" value="NC_013525.1"/>
</dbReference>
<keyword evidence="2" id="KW-1133">Transmembrane helix</keyword>
<keyword evidence="2" id="KW-0472">Membrane</keyword>
<dbReference type="KEGG" id="ttr:Tter_0865"/>
<feature type="transmembrane region" description="Helical" evidence="2">
    <location>
        <begin position="12"/>
        <end position="33"/>
    </location>
</feature>
<evidence type="ECO:0000313" key="4">
    <source>
        <dbReference type="EMBL" id="ACZ41782.1"/>
    </source>
</evidence>
<name>D1CFS6_THET1</name>
<dbReference type="eggNOG" id="COG1520">
    <property type="taxonomic scope" value="Bacteria"/>
</dbReference>
<proteinExistence type="predicted"/>
<accession>D1CFS6</accession>
<dbReference type="PANTHER" id="PTHR34512:SF30">
    <property type="entry name" value="OUTER MEMBRANE PROTEIN ASSEMBLY FACTOR BAMB"/>
    <property type="match status" value="1"/>
</dbReference>
<gene>
    <name evidence="4" type="ordered locus">Tter_0865</name>
</gene>
<protein>
    <submittedName>
        <fullName evidence="4">Pyrrolo-quinoline quinone</fullName>
    </submittedName>
</protein>
<feature type="domain" description="Pyrrolo-quinoline quinone repeat" evidence="3">
    <location>
        <begin position="197"/>
        <end position="330"/>
    </location>
</feature>
<dbReference type="SMART" id="SM00564">
    <property type="entry name" value="PQQ"/>
    <property type="match status" value="3"/>
</dbReference>
<dbReference type="InterPro" id="IPR002372">
    <property type="entry name" value="PQQ_rpt_dom"/>
</dbReference>
<dbReference type="Proteomes" id="UP000000323">
    <property type="component" value="Chromosome 1"/>
</dbReference>
<evidence type="ECO:0000256" key="1">
    <source>
        <dbReference type="SAM" id="MobiDB-lite"/>
    </source>
</evidence>
<evidence type="ECO:0000256" key="2">
    <source>
        <dbReference type="SAM" id="Phobius"/>
    </source>
</evidence>
<dbReference type="SUPFAM" id="SSF50998">
    <property type="entry name" value="Quinoprotein alcohol dehydrogenase-like"/>
    <property type="match status" value="1"/>
</dbReference>
<evidence type="ECO:0000259" key="3">
    <source>
        <dbReference type="Pfam" id="PF13360"/>
    </source>
</evidence>
<dbReference type="InterPro" id="IPR011047">
    <property type="entry name" value="Quinoprotein_ADH-like_sf"/>
</dbReference>
<feature type="region of interest" description="Disordered" evidence="1">
    <location>
        <begin position="70"/>
        <end position="91"/>
    </location>
</feature>
<dbReference type="AlphaFoldDB" id="D1CFS6"/>
<dbReference type="PANTHER" id="PTHR34512">
    <property type="entry name" value="CELL SURFACE PROTEIN"/>
    <property type="match status" value="1"/>
</dbReference>
<feature type="domain" description="Pyrrolo-quinoline quinone repeat" evidence="3">
    <location>
        <begin position="380"/>
        <end position="442"/>
    </location>
</feature>
<dbReference type="EMBL" id="CP001825">
    <property type="protein sequence ID" value="ACZ41782.1"/>
    <property type="molecule type" value="Genomic_DNA"/>
</dbReference>
<dbReference type="Pfam" id="PF13360">
    <property type="entry name" value="PQQ_2"/>
    <property type="match status" value="2"/>
</dbReference>
<reference evidence="5" key="1">
    <citation type="journal article" date="2010" name="Stand. Genomic Sci.">
        <title>Complete genome sequence of 'Thermobaculum terrenum' type strain (YNP1).</title>
        <authorList>
            <person name="Kiss H."/>
            <person name="Cleland D."/>
            <person name="Lapidus A."/>
            <person name="Lucas S."/>
            <person name="Glavina Del Rio T."/>
            <person name="Nolan M."/>
            <person name="Tice H."/>
            <person name="Han C."/>
            <person name="Goodwin L."/>
            <person name="Pitluck S."/>
            <person name="Liolios K."/>
            <person name="Ivanova N."/>
            <person name="Mavromatis K."/>
            <person name="Ovchinnikova G."/>
            <person name="Pati A."/>
            <person name="Chen A."/>
            <person name="Palaniappan K."/>
            <person name="Land M."/>
            <person name="Hauser L."/>
            <person name="Chang Y."/>
            <person name="Jeffries C."/>
            <person name="Lu M."/>
            <person name="Brettin T."/>
            <person name="Detter J."/>
            <person name="Goker M."/>
            <person name="Tindall B."/>
            <person name="Beck B."/>
            <person name="McDermott T."/>
            <person name="Woyke T."/>
            <person name="Bristow J."/>
            <person name="Eisen J."/>
            <person name="Markowitz V."/>
            <person name="Hugenholtz P."/>
            <person name="Kyrpides N."/>
            <person name="Klenk H."/>
            <person name="Cheng J."/>
        </authorList>
    </citation>
    <scope>NUCLEOTIDE SEQUENCE [LARGE SCALE GENOMIC DNA]</scope>
    <source>
        <strain evidence="5">ATCC BAA-798 / YNP1</strain>
    </source>
</reference>
<dbReference type="HOGENOM" id="CLU_446831_0_0_0"/>
<organism evidence="4 5">
    <name type="scientific">Thermobaculum terrenum (strain ATCC BAA-798 / CCMEE 7001 / YNP1)</name>
    <dbReference type="NCBI Taxonomy" id="525904"/>
    <lineage>
        <taxon>Bacteria</taxon>
        <taxon>Bacillati</taxon>
        <taxon>Chloroflexota</taxon>
        <taxon>Chloroflexia</taxon>
        <taxon>Candidatus Thermobaculales</taxon>
        <taxon>Candidatus Thermobaculaceae</taxon>
        <taxon>Thermobaculum</taxon>
    </lineage>
</organism>
<dbReference type="OrthoDB" id="5173551at2"/>
<dbReference type="InterPro" id="IPR015943">
    <property type="entry name" value="WD40/YVTN_repeat-like_dom_sf"/>
</dbReference>
<keyword evidence="2" id="KW-0812">Transmembrane</keyword>
<keyword evidence="5" id="KW-1185">Reference proteome</keyword>
<dbReference type="InterPro" id="IPR018391">
    <property type="entry name" value="PQQ_b-propeller_rpt"/>
</dbReference>
<dbReference type="PROSITE" id="PS51257">
    <property type="entry name" value="PROKAR_LIPOPROTEIN"/>
    <property type="match status" value="1"/>
</dbReference>
<feature type="compositionally biased region" description="Polar residues" evidence="1">
    <location>
        <begin position="80"/>
        <end position="91"/>
    </location>
</feature>
<dbReference type="STRING" id="525904.Tter_0865"/>